<dbReference type="InterPro" id="IPR013320">
    <property type="entry name" value="ConA-like_dom_sf"/>
</dbReference>
<dbReference type="EMBL" id="KQ242760">
    <property type="protein sequence ID" value="KNC77353.1"/>
    <property type="molecule type" value="Genomic_DNA"/>
</dbReference>
<dbReference type="SUPFAM" id="SSF49899">
    <property type="entry name" value="Concanavalin A-like lectins/glucanases"/>
    <property type="match status" value="1"/>
</dbReference>
<name>A0A0L0FMT0_9EUKA</name>
<protein>
    <recommendedName>
        <fullName evidence="3">LamG-like jellyroll fold domain-containing protein</fullName>
    </recommendedName>
</protein>
<dbReference type="GeneID" id="25910691"/>
<dbReference type="AlphaFoldDB" id="A0A0L0FMT0"/>
<reference evidence="1 2" key="1">
    <citation type="submission" date="2011-02" db="EMBL/GenBank/DDBJ databases">
        <title>The Genome Sequence of Sphaeroforma arctica JP610.</title>
        <authorList>
            <consortium name="The Broad Institute Genome Sequencing Platform"/>
            <person name="Russ C."/>
            <person name="Cuomo C."/>
            <person name="Young S.K."/>
            <person name="Zeng Q."/>
            <person name="Gargeya S."/>
            <person name="Alvarado L."/>
            <person name="Berlin A."/>
            <person name="Chapman S.B."/>
            <person name="Chen Z."/>
            <person name="Freedman E."/>
            <person name="Gellesch M."/>
            <person name="Goldberg J."/>
            <person name="Griggs A."/>
            <person name="Gujja S."/>
            <person name="Heilman E."/>
            <person name="Heiman D."/>
            <person name="Howarth C."/>
            <person name="Mehta T."/>
            <person name="Neiman D."/>
            <person name="Pearson M."/>
            <person name="Roberts A."/>
            <person name="Saif S."/>
            <person name="Shea T."/>
            <person name="Shenoy N."/>
            <person name="Sisk P."/>
            <person name="Stolte C."/>
            <person name="Sykes S."/>
            <person name="White J."/>
            <person name="Yandava C."/>
            <person name="Burger G."/>
            <person name="Gray M.W."/>
            <person name="Holland P.W.H."/>
            <person name="King N."/>
            <person name="Lang F.B.F."/>
            <person name="Roger A.J."/>
            <person name="Ruiz-Trillo I."/>
            <person name="Haas B."/>
            <person name="Nusbaum C."/>
            <person name="Birren B."/>
        </authorList>
    </citation>
    <scope>NUCLEOTIDE SEQUENCE [LARGE SCALE GENOMIC DNA]</scope>
    <source>
        <strain evidence="1 2">JP610</strain>
    </source>
</reference>
<dbReference type="RefSeq" id="XP_014151255.1">
    <property type="nucleotide sequence ID" value="XM_014295780.1"/>
</dbReference>
<evidence type="ECO:0000313" key="2">
    <source>
        <dbReference type="Proteomes" id="UP000054560"/>
    </source>
</evidence>
<sequence length="428" mass="47378">MCHLVDNRQAFYGALDDVRVYTRALTLSELSDVHHSRPQQRLDNLLARFTFDNEGPLIEAVGEGKDNFTVYTGDGYQVFYPTFDVSSAPLFTIPTDSSTENSVATADMHSQLTAVERTQMGANQGHVCDPFKQTSDAVLKNTHIPIGVVFLAGVIRLTDGTSVPLSDLPVIVNSTAIELECPVGVVGTMRMRAQLLTRYTLTPTTDETTHDIHVQMTVVNSRQPLAGSAGHAIMCDGKNDYLYAPYFRWPSKNYLGNDGTVRTGGGPITVEGWVFLIKDFSADSALWSIGLGEQTKDWVDNWNPYRKTGRFYMSIPGPSRQQEFRFDVGSLSRASGSTTAMGGQWLHFAAVHTQVSGNFSRVYINGELVTDAYHDHLGVGIPTAGETSYHDSTRRVEGFSVCSWMFWSGVFHTGAVDEIRIWNYTRTQ</sequence>
<organism evidence="1 2">
    <name type="scientific">Sphaeroforma arctica JP610</name>
    <dbReference type="NCBI Taxonomy" id="667725"/>
    <lineage>
        <taxon>Eukaryota</taxon>
        <taxon>Ichthyosporea</taxon>
        <taxon>Ichthyophonida</taxon>
        <taxon>Sphaeroforma</taxon>
    </lineage>
</organism>
<dbReference type="Pfam" id="PF13385">
    <property type="entry name" value="Laminin_G_3"/>
    <property type="match status" value="1"/>
</dbReference>
<proteinExistence type="predicted"/>
<dbReference type="Gene3D" id="2.60.120.200">
    <property type="match status" value="2"/>
</dbReference>
<evidence type="ECO:0008006" key="3">
    <source>
        <dbReference type="Google" id="ProtNLM"/>
    </source>
</evidence>
<gene>
    <name evidence="1" type="ORF">SARC_10187</name>
</gene>
<feature type="non-terminal residue" evidence="1">
    <location>
        <position position="428"/>
    </location>
</feature>
<dbReference type="Proteomes" id="UP000054560">
    <property type="component" value="Unassembled WGS sequence"/>
</dbReference>
<keyword evidence="2" id="KW-1185">Reference proteome</keyword>
<accession>A0A0L0FMT0</accession>
<evidence type="ECO:0000313" key="1">
    <source>
        <dbReference type="EMBL" id="KNC77353.1"/>
    </source>
</evidence>